<dbReference type="AlphaFoldDB" id="A0A0R3M499"/>
<dbReference type="STRING" id="280332.CQ12_40340"/>
<protein>
    <submittedName>
        <fullName evidence="1">Uncharacterized protein</fullName>
    </submittedName>
</protein>
<organism evidence="1 2">
    <name type="scientific">Bradyrhizobium jicamae</name>
    <dbReference type="NCBI Taxonomy" id="280332"/>
    <lineage>
        <taxon>Bacteria</taxon>
        <taxon>Pseudomonadati</taxon>
        <taxon>Pseudomonadota</taxon>
        <taxon>Alphaproteobacteria</taxon>
        <taxon>Hyphomicrobiales</taxon>
        <taxon>Nitrobacteraceae</taxon>
        <taxon>Bradyrhizobium</taxon>
    </lineage>
</organism>
<evidence type="ECO:0000313" key="1">
    <source>
        <dbReference type="EMBL" id="KRR15031.1"/>
    </source>
</evidence>
<dbReference type="Proteomes" id="UP000050863">
    <property type="component" value="Unassembled WGS sequence"/>
</dbReference>
<name>A0A0R3M499_9BRAD</name>
<sequence length="120" mass="13185">MEQITHLLGRAQTISRSRANDCEASPAKSAPRSWFGPAGATLWQSVITTERSRGRHIDILADGPISPEDPFRVLVYLDRKSRRPDEVGYDVAAPTGSLVEVELLTSSHFVVTGARPRSSR</sequence>
<gene>
    <name evidence="1" type="ORF">CQ12_40340</name>
</gene>
<proteinExistence type="predicted"/>
<dbReference type="EMBL" id="LLXZ01000006">
    <property type="protein sequence ID" value="KRR15031.1"/>
    <property type="molecule type" value="Genomic_DNA"/>
</dbReference>
<comment type="caution">
    <text evidence="1">The sequence shown here is derived from an EMBL/GenBank/DDBJ whole genome shotgun (WGS) entry which is preliminary data.</text>
</comment>
<dbReference type="RefSeq" id="WP_057833634.1">
    <property type="nucleotide sequence ID" value="NZ_LLXZ01000006.1"/>
</dbReference>
<reference evidence="1 2" key="1">
    <citation type="submission" date="2014-03" db="EMBL/GenBank/DDBJ databases">
        <title>Bradyrhizobium valentinum sp. nov., isolated from effective nodules of Lupinus mariae-josephae, a lupine endemic of basic-lime soils in Eastern Spain.</title>
        <authorList>
            <person name="Duran D."/>
            <person name="Rey L."/>
            <person name="Navarro A."/>
            <person name="Busquets A."/>
            <person name="Imperial J."/>
            <person name="Ruiz-Argueso T."/>
        </authorList>
    </citation>
    <scope>NUCLEOTIDE SEQUENCE [LARGE SCALE GENOMIC DNA]</scope>
    <source>
        <strain evidence="1 2">PAC68</strain>
    </source>
</reference>
<keyword evidence="2" id="KW-1185">Reference proteome</keyword>
<accession>A0A0R3M499</accession>
<evidence type="ECO:0000313" key="2">
    <source>
        <dbReference type="Proteomes" id="UP000050863"/>
    </source>
</evidence>